<evidence type="ECO:0000256" key="1">
    <source>
        <dbReference type="ARBA" id="ARBA00010333"/>
    </source>
</evidence>
<dbReference type="PROSITE" id="PS51257">
    <property type="entry name" value="PROKAR_LIPOPROTEIN"/>
    <property type="match status" value="1"/>
</dbReference>
<dbReference type="SMART" id="SM00062">
    <property type="entry name" value="PBPb"/>
    <property type="match status" value="1"/>
</dbReference>
<dbReference type="AlphaFoldDB" id="A0A0D0H3S0"/>
<dbReference type="InterPro" id="IPR001320">
    <property type="entry name" value="Iontro_rcpt_C"/>
</dbReference>
<evidence type="ECO:0000313" key="9">
    <source>
        <dbReference type="EMBL" id="WAD02651.1"/>
    </source>
</evidence>
<name>A0A0D0H3S0_LEVBR</name>
<accession>A0A0D0H3S0</accession>
<dbReference type="Proteomes" id="UP001164768">
    <property type="component" value="Chromosome"/>
</dbReference>
<keyword evidence="2" id="KW-0813">Transport</keyword>
<dbReference type="GO" id="GO:0006865">
    <property type="term" value="P:amino acid transport"/>
    <property type="evidence" value="ECO:0007669"/>
    <property type="project" value="TreeGrafter"/>
</dbReference>
<dbReference type="RefSeq" id="WP_011668391.1">
    <property type="nucleotide sequence ID" value="NZ_BBOW01000086.1"/>
</dbReference>
<evidence type="ECO:0000313" key="8">
    <source>
        <dbReference type="EMBL" id="QCZ53824.1"/>
    </source>
</evidence>
<keyword evidence="3 4" id="KW-0732">Signal</keyword>
<dbReference type="PANTHER" id="PTHR30085">
    <property type="entry name" value="AMINO ACID ABC TRANSPORTER PERMEASE"/>
    <property type="match status" value="1"/>
</dbReference>
<dbReference type="GO" id="GO:0005576">
    <property type="term" value="C:extracellular region"/>
    <property type="evidence" value="ECO:0007669"/>
    <property type="project" value="TreeGrafter"/>
</dbReference>
<reference evidence="8 11" key="2">
    <citation type="submission" date="2018-07" db="EMBL/GenBank/DDBJ databases">
        <authorList>
            <person name="Feyereisen M."/>
        </authorList>
    </citation>
    <scope>NUCLEOTIDE SEQUENCE [LARGE SCALE GENOMIC DNA]</scope>
    <source>
        <strain evidence="8 11">UCCLBBS449</strain>
    </source>
</reference>
<dbReference type="EMBL" id="CP031198">
    <property type="protein sequence ID" value="QCZ53824.1"/>
    <property type="molecule type" value="Genomic_DNA"/>
</dbReference>
<feature type="domain" description="Ionotropic glutamate receptor C-terminal" evidence="6">
    <location>
        <begin position="52"/>
        <end position="266"/>
    </location>
</feature>
<evidence type="ECO:0000313" key="11">
    <source>
        <dbReference type="Proteomes" id="UP000307074"/>
    </source>
</evidence>
<reference evidence="7 10" key="1">
    <citation type="submission" date="2017-09" db="EMBL/GenBank/DDBJ databases">
        <title>Genome sequence of Lactobacillus brevis D7.</title>
        <authorList>
            <person name="Kwon M.-S."/>
            <person name="Lim S.K."/>
            <person name="Choi H.-J."/>
        </authorList>
    </citation>
    <scope>NUCLEOTIDE SEQUENCE [LARGE SCALE GENOMIC DNA]</scope>
    <source>
        <strain evidence="7 10">D7</strain>
    </source>
</reference>
<feature type="signal peptide" evidence="4">
    <location>
        <begin position="1"/>
        <end position="18"/>
    </location>
</feature>
<sequence length="278" mass="30359">MKKWIRSLSLLLSLVALTAVISGCGSTALSSRNVWKTDQKSKTITWGVKADTRLFGLLDTKDGKIKGFEVDLAKALTKQMLGKNAKAKFIQVTSSTRMPMLKNGNIDAIIATMTNTAERRKQVDFSNTYFYAGQSLLVKQGSSIKNVKDLNKQKGTVLGVVGSDSVENVQKVAPNATVLQLTDYAQAMTALKSGQGQALTTDNGILYGMSVQNPGYVVTGGTFVSEPYGIAMDKNQQQFEAAVNQALKEVRANGEYNKLLHKWFHNVKGFDYEEAAKE</sequence>
<dbReference type="EMBL" id="NVYO01000001">
    <property type="protein sequence ID" value="PBQ24381.1"/>
    <property type="molecule type" value="Genomic_DNA"/>
</dbReference>
<comment type="similarity">
    <text evidence="1">Belongs to the bacterial solute-binding protein 3 family.</text>
</comment>
<dbReference type="GO" id="GO:0015276">
    <property type="term" value="F:ligand-gated monoatomic ion channel activity"/>
    <property type="evidence" value="ECO:0007669"/>
    <property type="project" value="InterPro"/>
</dbReference>
<dbReference type="SMART" id="SM00079">
    <property type="entry name" value="PBPe"/>
    <property type="match status" value="1"/>
</dbReference>
<evidence type="ECO:0000313" key="10">
    <source>
        <dbReference type="Proteomes" id="UP000217918"/>
    </source>
</evidence>
<feature type="chain" id="PRO_5043119417" evidence="4">
    <location>
        <begin position="19"/>
        <end position="278"/>
    </location>
</feature>
<evidence type="ECO:0000313" key="7">
    <source>
        <dbReference type="EMBL" id="PBQ24381.1"/>
    </source>
</evidence>
<evidence type="ECO:0000256" key="3">
    <source>
        <dbReference type="ARBA" id="ARBA00022729"/>
    </source>
</evidence>
<feature type="domain" description="Solute-binding protein family 3/N-terminal" evidence="5">
    <location>
        <begin position="43"/>
        <end position="267"/>
    </location>
</feature>
<dbReference type="PANTHER" id="PTHR30085:SF6">
    <property type="entry name" value="ABC TRANSPORTER GLUTAMINE-BINDING PROTEIN GLNH"/>
    <property type="match status" value="1"/>
</dbReference>
<dbReference type="SUPFAM" id="SSF53850">
    <property type="entry name" value="Periplasmic binding protein-like II"/>
    <property type="match status" value="1"/>
</dbReference>
<gene>
    <name evidence="7" type="ORF">CNR29_10315</name>
    <name evidence="9" type="ORF">ORR04_05605</name>
    <name evidence="8" type="ORF">UCCLBBS449_1896</name>
</gene>
<evidence type="ECO:0000259" key="5">
    <source>
        <dbReference type="SMART" id="SM00062"/>
    </source>
</evidence>
<dbReference type="GO" id="GO:0030288">
    <property type="term" value="C:outer membrane-bounded periplasmic space"/>
    <property type="evidence" value="ECO:0007669"/>
    <property type="project" value="TreeGrafter"/>
</dbReference>
<dbReference type="Pfam" id="PF00497">
    <property type="entry name" value="SBP_bac_3"/>
    <property type="match status" value="1"/>
</dbReference>
<dbReference type="EMBL" id="CP113117">
    <property type="protein sequence ID" value="WAD02651.1"/>
    <property type="molecule type" value="Genomic_DNA"/>
</dbReference>
<dbReference type="GO" id="GO:0016020">
    <property type="term" value="C:membrane"/>
    <property type="evidence" value="ECO:0007669"/>
    <property type="project" value="InterPro"/>
</dbReference>
<protein>
    <submittedName>
        <fullName evidence="8">ABC-type amino acid transport-signal transduction system periplasmic component</fullName>
    </submittedName>
    <submittedName>
        <fullName evidence="7">Glutamine ABC transporter substrate-binding protein</fullName>
    </submittedName>
    <submittedName>
        <fullName evidence="9">Transporter substrate-binding domain-containing protein</fullName>
    </submittedName>
</protein>
<reference evidence="9" key="3">
    <citation type="submission" date="2022-11" db="EMBL/GenBank/DDBJ databases">
        <title>Whole genome sequence of Levilactobacillus brevis SMB091.</title>
        <authorList>
            <person name="Kim J.-M."/>
            <person name="Kim O.-C."/>
            <person name="Choi Y.H."/>
            <person name="Han N.S."/>
            <person name="Hurh B."/>
        </authorList>
    </citation>
    <scope>NUCLEOTIDE SEQUENCE</scope>
    <source>
        <strain evidence="9">SMB091</strain>
    </source>
</reference>
<evidence type="ECO:0000259" key="6">
    <source>
        <dbReference type="SMART" id="SM00079"/>
    </source>
</evidence>
<dbReference type="InterPro" id="IPR001638">
    <property type="entry name" value="Solute-binding_3/MltF_N"/>
</dbReference>
<dbReference type="Gene3D" id="3.40.190.10">
    <property type="entry name" value="Periplasmic binding protein-like II"/>
    <property type="match status" value="2"/>
</dbReference>
<dbReference type="InterPro" id="IPR051455">
    <property type="entry name" value="Bact_solute-bind_prot3"/>
</dbReference>
<dbReference type="Proteomes" id="UP000307074">
    <property type="component" value="Chromosome"/>
</dbReference>
<dbReference type="GeneID" id="56993633"/>
<proteinExistence type="inferred from homology"/>
<evidence type="ECO:0000256" key="4">
    <source>
        <dbReference type="SAM" id="SignalP"/>
    </source>
</evidence>
<organism evidence="7 10">
    <name type="scientific">Levilactobacillus brevis</name>
    <name type="common">Lactobacillus brevis</name>
    <dbReference type="NCBI Taxonomy" id="1580"/>
    <lineage>
        <taxon>Bacteria</taxon>
        <taxon>Bacillati</taxon>
        <taxon>Bacillota</taxon>
        <taxon>Bacilli</taxon>
        <taxon>Lactobacillales</taxon>
        <taxon>Lactobacillaceae</taxon>
        <taxon>Levilactobacillus</taxon>
    </lineage>
</organism>
<evidence type="ECO:0000256" key="2">
    <source>
        <dbReference type="ARBA" id="ARBA00022448"/>
    </source>
</evidence>
<dbReference type="OMA" id="FSEEPYG"/>
<dbReference type="Proteomes" id="UP000217918">
    <property type="component" value="Unassembled WGS sequence"/>
</dbReference>